<evidence type="ECO:0000313" key="9">
    <source>
        <dbReference type="EMBL" id="CAB4814345.1"/>
    </source>
</evidence>
<keyword evidence="2" id="KW-0238">DNA-binding</keyword>
<dbReference type="EMBL" id="CAFAAO010000029">
    <property type="protein sequence ID" value="CAB4814345.1"/>
    <property type="molecule type" value="Genomic_DNA"/>
</dbReference>
<dbReference type="EMBL" id="CAFBQG010000003">
    <property type="protein sequence ID" value="CAB5043889.1"/>
    <property type="molecule type" value="Genomic_DNA"/>
</dbReference>
<dbReference type="InterPro" id="IPR008920">
    <property type="entry name" value="TF_FadR/GntR_C"/>
</dbReference>
<dbReference type="GO" id="GO:0003677">
    <property type="term" value="F:DNA binding"/>
    <property type="evidence" value="ECO:0007669"/>
    <property type="project" value="UniProtKB-KW"/>
</dbReference>
<evidence type="ECO:0000259" key="4">
    <source>
        <dbReference type="PROSITE" id="PS50949"/>
    </source>
</evidence>
<organism evidence="10">
    <name type="scientific">freshwater metagenome</name>
    <dbReference type="NCBI Taxonomy" id="449393"/>
    <lineage>
        <taxon>unclassified sequences</taxon>
        <taxon>metagenomes</taxon>
        <taxon>ecological metagenomes</taxon>
    </lineage>
</organism>
<dbReference type="EMBL" id="CAEZYC010000055">
    <property type="protein sequence ID" value="CAB4712428.1"/>
    <property type="molecule type" value="Genomic_DNA"/>
</dbReference>
<gene>
    <name evidence="7" type="ORF">UFOPK2648_00966</name>
    <name evidence="8" type="ORF">UFOPK2824_00489</name>
    <name evidence="9" type="ORF">UFOPK3037_01549</name>
    <name evidence="6" type="ORF">UFOPK3406_01169</name>
    <name evidence="5" type="ORF">UFOPK3925_00729</name>
    <name evidence="10" type="ORF">UFOPK4097_01190</name>
    <name evidence="11" type="ORF">UFOPK4301_00053</name>
</gene>
<evidence type="ECO:0000256" key="1">
    <source>
        <dbReference type="ARBA" id="ARBA00023015"/>
    </source>
</evidence>
<dbReference type="CDD" id="cd07377">
    <property type="entry name" value="WHTH_GntR"/>
    <property type="match status" value="1"/>
</dbReference>
<feature type="domain" description="HTH gntR-type" evidence="4">
    <location>
        <begin position="5"/>
        <end position="72"/>
    </location>
</feature>
<dbReference type="PROSITE" id="PS50949">
    <property type="entry name" value="HTH_GNTR"/>
    <property type="match status" value="1"/>
</dbReference>
<evidence type="ECO:0000256" key="2">
    <source>
        <dbReference type="ARBA" id="ARBA00023125"/>
    </source>
</evidence>
<dbReference type="PANTHER" id="PTHR43537:SF41">
    <property type="entry name" value="TRANSCRIPTIONAL REGULATORY PROTEIN"/>
    <property type="match status" value="1"/>
</dbReference>
<evidence type="ECO:0000313" key="11">
    <source>
        <dbReference type="EMBL" id="CAB5043889.1"/>
    </source>
</evidence>
<dbReference type="InterPro" id="IPR000524">
    <property type="entry name" value="Tscrpt_reg_HTH_GntR"/>
</dbReference>
<evidence type="ECO:0000256" key="3">
    <source>
        <dbReference type="ARBA" id="ARBA00023163"/>
    </source>
</evidence>
<dbReference type="Gene3D" id="1.20.120.530">
    <property type="entry name" value="GntR ligand-binding domain-like"/>
    <property type="match status" value="1"/>
</dbReference>
<dbReference type="Pfam" id="PF07729">
    <property type="entry name" value="FCD"/>
    <property type="match status" value="1"/>
</dbReference>
<dbReference type="SUPFAM" id="SSF48008">
    <property type="entry name" value="GntR ligand-binding domain-like"/>
    <property type="match status" value="1"/>
</dbReference>
<dbReference type="EMBL" id="CAESAI010000034">
    <property type="protein sequence ID" value="CAB4342819.1"/>
    <property type="molecule type" value="Genomic_DNA"/>
</dbReference>
<dbReference type="Pfam" id="PF00392">
    <property type="entry name" value="GntR"/>
    <property type="match status" value="1"/>
</dbReference>
<dbReference type="EMBL" id="CAFBPK010000021">
    <property type="protein sequence ID" value="CAB5025383.1"/>
    <property type="molecule type" value="Genomic_DNA"/>
</dbReference>
<dbReference type="GO" id="GO:0003700">
    <property type="term" value="F:DNA-binding transcription factor activity"/>
    <property type="evidence" value="ECO:0007669"/>
    <property type="project" value="InterPro"/>
</dbReference>
<evidence type="ECO:0000313" key="6">
    <source>
        <dbReference type="EMBL" id="CAB4342819.1"/>
    </source>
</evidence>
<evidence type="ECO:0000313" key="5">
    <source>
        <dbReference type="EMBL" id="CAB4337869.1"/>
    </source>
</evidence>
<evidence type="ECO:0000313" key="7">
    <source>
        <dbReference type="EMBL" id="CAB4712428.1"/>
    </source>
</evidence>
<dbReference type="SMART" id="SM00895">
    <property type="entry name" value="FCD"/>
    <property type="match status" value="1"/>
</dbReference>
<dbReference type="AlphaFoldDB" id="A0A6J7R9H4"/>
<dbReference type="InterPro" id="IPR011711">
    <property type="entry name" value="GntR_C"/>
</dbReference>
<evidence type="ECO:0000313" key="8">
    <source>
        <dbReference type="EMBL" id="CAB4746914.1"/>
    </source>
</evidence>
<sequence>MSETVTAQEGVLRELRVMIASGQLEPGQQVVQDALAASLGVSRVPLREALKVLEGEGQVIYHPHRGYFVANLSVDDLVEVYRIRSILEDEALRVGVPLLTDEDIEYLEDILSDVEAAATSGDVSAVTAANRRFHFALFEASNMPRLVRMIRNQWDATDAYRGVYFAAPANLKAMNAEHRNMIVALRNRDVAESIALQAAHRENSVAVVSQVISKAE</sequence>
<name>A0A6J7R9H4_9ZZZZ</name>
<dbReference type="InterPro" id="IPR036390">
    <property type="entry name" value="WH_DNA-bd_sf"/>
</dbReference>
<dbReference type="SUPFAM" id="SSF46785">
    <property type="entry name" value="Winged helix' DNA-binding domain"/>
    <property type="match status" value="1"/>
</dbReference>
<reference evidence="10" key="1">
    <citation type="submission" date="2020-05" db="EMBL/GenBank/DDBJ databases">
        <authorList>
            <person name="Chiriac C."/>
            <person name="Salcher M."/>
            <person name="Ghai R."/>
            <person name="Kavagutti S V."/>
        </authorList>
    </citation>
    <scope>NUCLEOTIDE SEQUENCE</scope>
</reference>
<dbReference type="Gene3D" id="1.10.10.10">
    <property type="entry name" value="Winged helix-like DNA-binding domain superfamily/Winged helix DNA-binding domain"/>
    <property type="match status" value="1"/>
</dbReference>
<accession>A0A6J7R9H4</accession>
<proteinExistence type="predicted"/>
<dbReference type="EMBL" id="CAEZZD010000057">
    <property type="protein sequence ID" value="CAB4746914.1"/>
    <property type="molecule type" value="Genomic_DNA"/>
</dbReference>
<protein>
    <submittedName>
        <fullName evidence="10">Unannotated protein</fullName>
    </submittedName>
</protein>
<dbReference type="PANTHER" id="PTHR43537">
    <property type="entry name" value="TRANSCRIPTIONAL REGULATOR, GNTR FAMILY"/>
    <property type="match status" value="1"/>
</dbReference>
<dbReference type="EMBL" id="CAESAD010000003">
    <property type="protein sequence ID" value="CAB4337869.1"/>
    <property type="molecule type" value="Genomic_DNA"/>
</dbReference>
<keyword evidence="3" id="KW-0804">Transcription</keyword>
<dbReference type="InterPro" id="IPR036388">
    <property type="entry name" value="WH-like_DNA-bd_sf"/>
</dbReference>
<keyword evidence="1" id="KW-0805">Transcription regulation</keyword>
<dbReference type="SMART" id="SM00345">
    <property type="entry name" value="HTH_GNTR"/>
    <property type="match status" value="1"/>
</dbReference>
<evidence type="ECO:0000313" key="10">
    <source>
        <dbReference type="EMBL" id="CAB5025383.1"/>
    </source>
</evidence>